<dbReference type="GO" id="GO:0004322">
    <property type="term" value="F:ferroxidase activity"/>
    <property type="evidence" value="ECO:0007669"/>
    <property type="project" value="UniProtKB-EC"/>
</dbReference>
<evidence type="ECO:0000256" key="1">
    <source>
        <dbReference type="ARBA" id="ARBA00007513"/>
    </source>
</evidence>
<dbReference type="AlphaFoldDB" id="A0AAX6PRX5"/>
<dbReference type="GeneID" id="101704033"/>
<accession>A0AAX6PRX5</accession>
<dbReference type="PANTHER" id="PTHR11431">
    <property type="entry name" value="FERRITIN"/>
    <property type="match status" value="1"/>
</dbReference>
<keyword evidence="12" id="KW-1185">Reference proteome</keyword>
<dbReference type="GO" id="GO:0005737">
    <property type="term" value="C:cytoplasm"/>
    <property type="evidence" value="ECO:0007669"/>
    <property type="project" value="TreeGrafter"/>
</dbReference>
<dbReference type="GO" id="GO:0008198">
    <property type="term" value="F:ferrous iron binding"/>
    <property type="evidence" value="ECO:0007669"/>
    <property type="project" value="TreeGrafter"/>
</dbReference>
<keyword evidence="5 8" id="KW-0408">Iron</keyword>
<evidence type="ECO:0000256" key="6">
    <source>
        <dbReference type="ARBA" id="ARBA00025111"/>
    </source>
</evidence>
<sequence>MAYQSPNPFPEECANGINRVAAYQMYISDVYLTLAYSFTEPKVMPAFAVFLEHMSAVKWEQAKEFLRFLRRRNCINSVPFIQRANIGPLETPEKALPDVVNLEEELTRIMEDLKTSASRARETRLVKFTKDLLVKQNKHRRFLEQEILDYRRLEEYRQQRRLSENPAGASVSGEDTTSGGSTANLSAV</sequence>
<reference evidence="13" key="1">
    <citation type="submission" date="2025-08" db="UniProtKB">
        <authorList>
            <consortium name="RefSeq"/>
        </authorList>
    </citation>
    <scope>IDENTIFICATION</scope>
</reference>
<feature type="region of interest" description="Disordered" evidence="10">
    <location>
        <begin position="161"/>
        <end position="188"/>
    </location>
</feature>
<dbReference type="GO" id="GO:0006879">
    <property type="term" value="P:intracellular iron ion homeostasis"/>
    <property type="evidence" value="ECO:0007669"/>
    <property type="project" value="UniProtKB-KW"/>
</dbReference>
<dbReference type="InterPro" id="IPR009040">
    <property type="entry name" value="Ferritin-like_diiron"/>
</dbReference>
<feature type="domain" description="Ferritin-like diiron" evidence="11">
    <location>
        <begin position="7"/>
        <end position="154"/>
    </location>
</feature>
<evidence type="ECO:0000256" key="10">
    <source>
        <dbReference type="SAM" id="MobiDB-lite"/>
    </source>
</evidence>
<evidence type="ECO:0000256" key="3">
    <source>
        <dbReference type="ARBA" id="ARBA00022723"/>
    </source>
</evidence>
<evidence type="ECO:0000256" key="5">
    <source>
        <dbReference type="ARBA" id="ARBA00023004"/>
    </source>
</evidence>
<evidence type="ECO:0000313" key="12">
    <source>
        <dbReference type="Proteomes" id="UP000694906"/>
    </source>
</evidence>
<evidence type="ECO:0000313" key="13">
    <source>
        <dbReference type="RefSeq" id="XP_004858063.1"/>
    </source>
</evidence>
<evidence type="ECO:0000256" key="2">
    <source>
        <dbReference type="ARBA" id="ARBA00022434"/>
    </source>
</evidence>
<keyword evidence="4" id="KW-0560">Oxidoreductase</keyword>
<dbReference type="KEGG" id="hgl:101704033"/>
<dbReference type="PANTHER" id="PTHR11431:SF54">
    <property type="entry name" value="FERRITIN"/>
    <property type="match status" value="1"/>
</dbReference>
<gene>
    <name evidence="13" type="primary">LOC101704033</name>
</gene>
<dbReference type="InterPro" id="IPR012347">
    <property type="entry name" value="Ferritin-like"/>
</dbReference>
<comment type="catalytic activity">
    <reaction evidence="7">
        <text>4 Fe(2+) + O2 + 4 H(+) = 4 Fe(3+) + 2 H2O</text>
        <dbReference type="Rhea" id="RHEA:11148"/>
        <dbReference type="ChEBI" id="CHEBI:15377"/>
        <dbReference type="ChEBI" id="CHEBI:15378"/>
        <dbReference type="ChEBI" id="CHEBI:15379"/>
        <dbReference type="ChEBI" id="CHEBI:29033"/>
        <dbReference type="ChEBI" id="CHEBI:29034"/>
        <dbReference type="EC" id="1.16.3.1"/>
    </reaction>
</comment>
<protein>
    <recommendedName>
        <fullName evidence="9">Ferritin</fullName>
    </recommendedName>
</protein>
<name>A0AAX6PRX5_HETGA</name>
<comment type="similarity">
    <text evidence="1 9">Belongs to the ferritin family.</text>
</comment>
<dbReference type="PROSITE" id="PS50905">
    <property type="entry name" value="FERRITIN_LIKE"/>
    <property type="match status" value="1"/>
</dbReference>
<dbReference type="InterPro" id="IPR008331">
    <property type="entry name" value="Ferritin_DPS_dom"/>
</dbReference>
<dbReference type="InterPro" id="IPR009078">
    <property type="entry name" value="Ferritin-like_SF"/>
</dbReference>
<keyword evidence="2 9" id="KW-0409">Iron storage</keyword>
<dbReference type="GO" id="GO:0006826">
    <property type="term" value="P:iron ion transport"/>
    <property type="evidence" value="ECO:0007669"/>
    <property type="project" value="InterPro"/>
</dbReference>
<feature type="binding site" evidence="8">
    <location>
        <position position="136"/>
    </location>
    <ligand>
        <name>Fe cation</name>
        <dbReference type="ChEBI" id="CHEBI:24875"/>
        <label>1</label>
    </ligand>
</feature>
<evidence type="ECO:0000256" key="9">
    <source>
        <dbReference type="RuleBase" id="RU361145"/>
    </source>
</evidence>
<evidence type="ECO:0000256" key="4">
    <source>
        <dbReference type="ARBA" id="ARBA00023002"/>
    </source>
</evidence>
<proteinExistence type="inferred from homology"/>
<dbReference type="Proteomes" id="UP000694906">
    <property type="component" value="Unplaced"/>
</dbReference>
<evidence type="ECO:0000259" key="11">
    <source>
        <dbReference type="PROSITE" id="PS50905"/>
    </source>
</evidence>
<comment type="function">
    <text evidence="6">Stores iron in a soluble, non-toxic, readily available form. Important for iron homeostasis. Has ferroxidase activity. Iron is taken up in the ferrous form and deposited as ferric hydroxides after oxidation.</text>
</comment>
<comment type="function">
    <text evidence="9">Stores iron in a soluble, non-toxic, readily available form. Important for iron homeostasis. Iron is taken up in the ferrous form and deposited as ferric hydroxides after oxidation.</text>
</comment>
<feature type="compositionally biased region" description="Polar residues" evidence="10">
    <location>
        <begin position="173"/>
        <end position="188"/>
    </location>
</feature>
<dbReference type="Pfam" id="PF00210">
    <property type="entry name" value="Ferritin"/>
    <property type="match status" value="1"/>
</dbReference>
<dbReference type="Gene3D" id="1.20.1260.10">
    <property type="match status" value="1"/>
</dbReference>
<keyword evidence="3 8" id="KW-0479">Metal-binding</keyword>
<dbReference type="RefSeq" id="XP_004858063.1">
    <property type="nucleotide sequence ID" value="XM_004858006.2"/>
</dbReference>
<dbReference type="SUPFAM" id="SSF47240">
    <property type="entry name" value="Ferritin-like"/>
    <property type="match status" value="1"/>
</dbReference>
<feature type="binding site" evidence="8">
    <location>
        <position position="103"/>
    </location>
    <ligand>
        <name>Fe cation</name>
        <dbReference type="ChEBI" id="CHEBI:24875"/>
        <label>1</label>
    </ligand>
</feature>
<organism evidence="12 13">
    <name type="scientific">Heterocephalus glaber</name>
    <name type="common">Naked mole rat</name>
    <dbReference type="NCBI Taxonomy" id="10181"/>
    <lineage>
        <taxon>Eukaryota</taxon>
        <taxon>Metazoa</taxon>
        <taxon>Chordata</taxon>
        <taxon>Craniata</taxon>
        <taxon>Vertebrata</taxon>
        <taxon>Euteleostomi</taxon>
        <taxon>Mammalia</taxon>
        <taxon>Eutheria</taxon>
        <taxon>Euarchontoglires</taxon>
        <taxon>Glires</taxon>
        <taxon>Rodentia</taxon>
        <taxon>Hystricomorpha</taxon>
        <taxon>Bathyergidae</taxon>
        <taxon>Heterocephalus</taxon>
    </lineage>
</organism>
<dbReference type="InterPro" id="IPR001519">
    <property type="entry name" value="Ferritin"/>
</dbReference>
<evidence type="ECO:0000256" key="8">
    <source>
        <dbReference type="PIRSR" id="PIRSR601519-1"/>
    </source>
</evidence>
<evidence type="ECO:0000256" key="7">
    <source>
        <dbReference type="ARBA" id="ARBA00047990"/>
    </source>
</evidence>
<dbReference type="GO" id="GO:0008199">
    <property type="term" value="F:ferric iron binding"/>
    <property type="evidence" value="ECO:0007669"/>
    <property type="project" value="InterPro"/>
</dbReference>